<dbReference type="Proteomes" id="UP000583556">
    <property type="component" value="Unassembled WGS sequence"/>
</dbReference>
<accession>A0A7Y0BMS1</accession>
<feature type="chain" id="PRO_5031391410" evidence="2">
    <location>
        <begin position="22"/>
        <end position="287"/>
    </location>
</feature>
<evidence type="ECO:0000313" key="3">
    <source>
        <dbReference type="EMBL" id="NML93357.1"/>
    </source>
</evidence>
<comment type="caution">
    <text evidence="3">The sequence shown here is derived from an EMBL/GenBank/DDBJ whole genome shotgun (WGS) entry which is preliminary data.</text>
</comment>
<keyword evidence="4" id="KW-1185">Reference proteome</keyword>
<evidence type="ECO:0000256" key="2">
    <source>
        <dbReference type="SAM" id="SignalP"/>
    </source>
</evidence>
<evidence type="ECO:0000256" key="1">
    <source>
        <dbReference type="SAM" id="MobiDB-lite"/>
    </source>
</evidence>
<dbReference type="AlphaFoldDB" id="A0A7Y0BMS1"/>
<feature type="region of interest" description="Disordered" evidence="1">
    <location>
        <begin position="256"/>
        <end position="287"/>
    </location>
</feature>
<keyword evidence="2" id="KW-0732">Signal</keyword>
<dbReference type="EMBL" id="JABBGM010000002">
    <property type="protein sequence ID" value="NML93357.1"/>
    <property type="molecule type" value="Genomic_DNA"/>
</dbReference>
<name>A0A7Y0BMS1_9SPHN</name>
<protein>
    <submittedName>
        <fullName evidence="3">Uncharacterized protein</fullName>
    </submittedName>
</protein>
<dbReference type="RefSeq" id="WP_169492590.1">
    <property type="nucleotide sequence ID" value="NZ_JABBGM010000002.1"/>
</dbReference>
<evidence type="ECO:0000313" key="4">
    <source>
        <dbReference type="Proteomes" id="UP000583556"/>
    </source>
</evidence>
<reference evidence="3 4" key="1">
    <citation type="submission" date="2020-04" db="EMBL/GenBank/DDBJ databases">
        <title>Novosphingobium sp. TW-4 isolated from soil.</title>
        <authorList>
            <person name="Dahal R.H."/>
            <person name="Chaudhary D.K."/>
        </authorList>
    </citation>
    <scope>NUCLEOTIDE SEQUENCE [LARGE SCALE GENOMIC DNA]</scope>
    <source>
        <strain evidence="3 4">TW-4</strain>
    </source>
</reference>
<organism evidence="3 4">
    <name type="scientific">Novosphingobium olei</name>
    <dbReference type="NCBI Taxonomy" id="2728851"/>
    <lineage>
        <taxon>Bacteria</taxon>
        <taxon>Pseudomonadati</taxon>
        <taxon>Pseudomonadota</taxon>
        <taxon>Alphaproteobacteria</taxon>
        <taxon>Sphingomonadales</taxon>
        <taxon>Sphingomonadaceae</taxon>
        <taxon>Novosphingobium</taxon>
    </lineage>
</organism>
<gene>
    <name evidence="3" type="ORF">HHL27_06690</name>
</gene>
<proteinExistence type="predicted"/>
<feature type="signal peptide" evidence="2">
    <location>
        <begin position="1"/>
        <end position="21"/>
    </location>
</feature>
<sequence>MTFDRVAIGVLAALLAVPALGQTAPGAEAPVINRAPTRADWTAIADLPDLSGVWTPGPLDRYGPGGAEAPQWLPAIATQVDRLKQLDAEGRPQNIYTNCLPEGLPSSVTQTLNSVEFLVTPGRVTVLGEFDGNRLRRIWTDGRPHPADPDPTFSGHSIGHWEGGALVVDTVGFLPEVFIPLSQGVGFPNNGDMHVEERLALTGPDTLRVDIVVHAPKVLAAPWHASRTFTRHRERSVDLAEASCRQGDFFEDTDAQGNAVFSPIPKDAGGAPVPPDQPTAPATGHHR</sequence>